<keyword evidence="1" id="KW-1133">Transmembrane helix</keyword>
<dbReference type="NCBIfam" id="NF041681">
    <property type="entry name" value="HGxxPAAW"/>
    <property type="match status" value="1"/>
</dbReference>
<proteinExistence type="predicted"/>
<dbReference type="EMBL" id="JANAFB010000013">
    <property type="protein sequence ID" value="MCP3425754.1"/>
    <property type="molecule type" value="Genomic_DNA"/>
</dbReference>
<feature type="transmembrane region" description="Helical" evidence="1">
    <location>
        <begin position="21"/>
        <end position="41"/>
    </location>
</feature>
<evidence type="ECO:0000313" key="3">
    <source>
        <dbReference type="Proteomes" id="UP001139502"/>
    </source>
</evidence>
<keyword evidence="1" id="KW-0472">Membrane</keyword>
<dbReference type="Pfam" id="PF20447">
    <property type="entry name" value="DUF6704"/>
    <property type="match status" value="1"/>
</dbReference>
<gene>
    <name evidence="2" type="ORF">NBM05_06965</name>
</gene>
<keyword evidence="3" id="KW-1185">Reference proteome</keyword>
<protein>
    <submittedName>
        <fullName evidence="2">Uncharacterized protein</fullName>
    </submittedName>
</protein>
<reference evidence="2" key="1">
    <citation type="submission" date="2022-06" db="EMBL/GenBank/DDBJ databases">
        <title>Rothia sp. isolated from sandalwood seedling.</title>
        <authorList>
            <person name="Tuikhar N."/>
            <person name="Kirdat K."/>
            <person name="Thorat V."/>
            <person name="Swetha P."/>
            <person name="Padma S."/>
            <person name="Sundararaj R."/>
            <person name="Yadav A."/>
        </authorList>
    </citation>
    <scope>NUCLEOTIDE SEQUENCE</scope>
    <source>
        <strain evidence="2">AR01</strain>
    </source>
</reference>
<name>A0A9X2KID9_9MICC</name>
<dbReference type="RefSeq" id="WP_254166104.1">
    <property type="nucleotide sequence ID" value="NZ_JANAFB010000013.1"/>
</dbReference>
<comment type="caution">
    <text evidence="2">The sequence shown here is derived from an EMBL/GenBank/DDBJ whole genome shotgun (WGS) entry which is preliminary data.</text>
</comment>
<sequence length="84" mass="8619">MSNEDRTVLVPEVVDGHGSTVAAWTLVIVVTLGLIVATVAFDTFHTVGMIIGGVIMALGIVASLVLKGMGFGKGGSRTKSHSSH</sequence>
<dbReference type="Proteomes" id="UP001139502">
    <property type="component" value="Unassembled WGS sequence"/>
</dbReference>
<feature type="transmembrane region" description="Helical" evidence="1">
    <location>
        <begin position="47"/>
        <end position="66"/>
    </location>
</feature>
<organism evidence="2 3">
    <name type="scientific">Rothia santali</name>
    <dbReference type="NCBI Taxonomy" id="2949643"/>
    <lineage>
        <taxon>Bacteria</taxon>
        <taxon>Bacillati</taxon>
        <taxon>Actinomycetota</taxon>
        <taxon>Actinomycetes</taxon>
        <taxon>Micrococcales</taxon>
        <taxon>Micrococcaceae</taxon>
        <taxon>Rothia</taxon>
    </lineage>
</organism>
<dbReference type="InterPro" id="IPR046550">
    <property type="entry name" value="DUF6704"/>
</dbReference>
<accession>A0A9X2KID9</accession>
<evidence type="ECO:0000256" key="1">
    <source>
        <dbReference type="SAM" id="Phobius"/>
    </source>
</evidence>
<dbReference type="AlphaFoldDB" id="A0A9X2KID9"/>
<keyword evidence="1" id="KW-0812">Transmembrane</keyword>
<evidence type="ECO:0000313" key="2">
    <source>
        <dbReference type="EMBL" id="MCP3425754.1"/>
    </source>
</evidence>